<accession>A0A399CXM4</accession>
<gene>
    <name evidence="8" type="ORF">D1164_14140</name>
</gene>
<evidence type="ECO:0000259" key="6">
    <source>
        <dbReference type="Pfam" id="PF04542"/>
    </source>
</evidence>
<reference evidence="8 9" key="1">
    <citation type="journal article" date="2015" name="Int. J. Syst. Evol. Microbiol.">
        <title>Mariniphaga sediminis sp. nov., isolated from coastal sediment.</title>
        <authorList>
            <person name="Wang F.Q."/>
            <person name="Shen Q.Y."/>
            <person name="Chen G.J."/>
            <person name="Du Z.J."/>
        </authorList>
    </citation>
    <scope>NUCLEOTIDE SEQUENCE [LARGE SCALE GENOMIC DNA]</scope>
    <source>
        <strain evidence="8 9">SY21</strain>
    </source>
</reference>
<dbReference type="Gene3D" id="1.10.10.10">
    <property type="entry name" value="Winged helix-like DNA-binding domain superfamily/Winged helix DNA-binding domain"/>
    <property type="match status" value="1"/>
</dbReference>
<dbReference type="InterPro" id="IPR013324">
    <property type="entry name" value="RNA_pol_sigma_r3/r4-like"/>
</dbReference>
<dbReference type="PANTHER" id="PTHR43133">
    <property type="entry name" value="RNA POLYMERASE ECF-TYPE SIGMA FACTO"/>
    <property type="match status" value="1"/>
</dbReference>
<sequence length="375" mass="43316">MKADNYQRIENCKRGDIQAKEWLYKRYAPVLLGVCLRYTGNLAQGEDILHESFITIFSKIRQLKKNAALEAWMRKVVVNTALKQLKRENITYDINEIREKDFNPVDEDSPPDMKERILRSDVSQDDILDIIKELPAGYRTVFNLYAFENFRHKKIAAELGITEGTSRSQLQRARSLIQKRIYELVEKDEKSKKRKKAYFVSIFPVLNKKLEYIDKLVVDKLKDFRIPPSHPIEISLPGSGRTIGKINGKVKWMLISGKKIFWILSSTIGITGISLLIFFSQTRTTETPLLPDLMEQNDFPSDAILKQGVRNVPEDISKKATENNLNKNIHITNVDSLNEESNNTIIQSKKILVRKKVIRKKQVVIENQTARKDSI</sequence>
<keyword evidence="5" id="KW-1133">Transmembrane helix</keyword>
<dbReference type="CDD" id="cd06171">
    <property type="entry name" value="Sigma70_r4"/>
    <property type="match status" value="1"/>
</dbReference>
<evidence type="ECO:0000256" key="1">
    <source>
        <dbReference type="ARBA" id="ARBA00010641"/>
    </source>
</evidence>
<evidence type="ECO:0000313" key="9">
    <source>
        <dbReference type="Proteomes" id="UP000266441"/>
    </source>
</evidence>
<dbReference type="SUPFAM" id="SSF88659">
    <property type="entry name" value="Sigma3 and sigma4 domains of RNA polymerase sigma factors"/>
    <property type="match status" value="1"/>
</dbReference>
<dbReference type="GO" id="GO:0003677">
    <property type="term" value="F:DNA binding"/>
    <property type="evidence" value="ECO:0007669"/>
    <property type="project" value="InterPro"/>
</dbReference>
<dbReference type="InterPro" id="IPR014284">
    <property type="entry name" value="RNA_pol_sigma-70_dom"/>
</dbReference>
<evidence type="ECO:0000256" key="3">
    <source>
        <dbReference type="ARBA" id="ARBA00023082"/>
    </source>
</evidence>
<dbReference type="NCBIfam" id="TIGR02937">
    <property type="entry name" value="sigma70-ECF"/>
    <property type="match status" value="1"/>
</dbReference>
<keyword evidence="9" id="KW-1185">Reference proteome</keyword>
<keyword evidence="5" id="KW-0472">Membrane</keyword>
<dbReference type="InterPro" id="IPR036388">
    <property type="entry name" value="WH-like_DNA-bd_sf"/>
</dbReference>
<feature type="domain" description="RNA polymerase sigma-70 region 2" evidence="6">
    <location>
        <begin position="23"/>
        <end position="88"/>
    </location>
</feature>
<dbReference type="InterPro" id="IPR007627">
    <property type="entry name" value="RNA_pol_sigma70_r2"/>
</dbReference>
<proteinExistence type="inferred from homology"/>
<dbReference type="OrthoDB" id="1056775at2"/>
<feature type="domain" description="RNA polymerase sigma factor 70 region 4 type 2" evidence="7">
    <location>
        <begin position="125"/>
        <end position="175"/>
    </location>
</feature>
<dbReference type="Pfam" id="PF04542">
    <property type="entry name" value="Sigma70_r2"/>
    <property type="match status" value="1"/>
</dbReference>
<keyword evidence="4" id="KW-0804">Transcription</keyword>
<dbReference type="Gene3D" id="1.10.1740.10">
    <property type="match status" value="1"/>
</dbReference>
<dbReference type="SUPFAM" id="SSF88946">
    <property type="entry name" value="Sigma2 domain of RNA polymerase sigma factors"/>
    <property type="match status" value="1"/>
</dbReference>
<evidence type="ECO:0000256" key="2">
    <source>
        <dbReference type="ARBA" id="ARBA00023015"/>
    </source>
</evidence>
<comment type="caution">
    <text evidence="8">The sequence shown here is derived from an EMBL/GenBank/DDBJ whole genome shotgun (WGS) entry which is preliminary data.</text>
</comment>
<dbReference type="GO" id="GO:0006352">
    <property type="term" value="P:DNA-templated transcription initiation"/>
    <property type="evidence" value="ECO:0007669"/>
    <property type="project" value="InterPro"/>
</dbReference>
<dbReference type="InterPro" id="IPR013325">
    <property type="entry name" value="RNA_pol_sigma_r2"/>
</dbReference>
<keyword evidence="5" id="KW-0812">Transmembrane</keyword>
<dbReference type="Pfam" id="PF08281">
    <property type="entry name" value="Sigma70_r4_2"/>
    <property type="match status" value="1"/>
</dbReference>
<name>A0A399CXM4_9BACT</name>
<dbReference type="InterPro" id="IPR013249">
    <property type="entry name" value="RNA_pol_sigma70_r4_t2"/>
</dbReference>
<dbReference type="InterPro" id="IPR039425">
    <property type="entry name" value="RNA_pol_sigma-70-like"/>
</dbReference>
<comment type="similarity">
    <text evidence="1">Belongs to the sigma-70 factor family. ECF subfamily.</text>
</comment>
<keyword evidence="3" id="KW-0731">Sigma factor</keyword>
<dbReference type="GO" id="GO:0016987">
    <property type="term" value="F:sigma factor activity"/>
    <property type="evidence" value="ECO:0007669"/>
    <property type="project" value="UniProtKB-KW"/>
</dbReference>
<evidence type="ECO:0000259" key="7">
    <source>
        <dbReference type="Pfam" id="PF08281"/>
    </source>
</evidence>
<keyword evidence="2" id="KW-0805">Transcription regulation</keyword>
<evidence type="ECO:0000256" key="5">
    <source>
        <dbReference type="SAM" id="Phobius"/>
    </source>
</evidence>
<dbReference type="AlphaFoldDB" id="A0A399CXM4"/>
<dbReference type="PANTHER" id="PTHR43133:SF46">
    <property type="entry name" value="RNA POLYMERASE SIGMA-70 FACTOR ECF SUBFAMILY"/>
    <property type="match status" value="1"/>
</dbReference>
<organism evidence="8 9">
    <name type="scientific">Mariniphaga sediminis</name>
    <dbReference type="NCBI Taxonomy" id="1628158"/>
    <lineage>
        <taxon>Bacteria</taxon>
        <taxon>Pseudomonadati</taxon>
        <taxon>Bacteroidota</taxon>
        <taxon>Bacteroidia</taxon>
        <taxon>Marinilabiliales</taxon>
        <taxon>Prolixibacteraceae</taxon>
        <taxon>Mariniphaga</taxon>
    </lineage>
</organism>
<evidence type="ECO:0000313" key="8">
    <source>
        <dbReference type="EMBL" id="RIH64495.1"/>
    </source>
</evidence>
<feature type="transmembrane region" description="Helical" evidence="5">
    <location>
        <begin position="260"/>
        <end position="279"/>
    </location>
</feature>
<evidence type="ECO:0000256" key="4">
    <source>
        <dbReference type="ARBA" id="ARBA00023163"/>
    </source>
</evidence>
<protein>
    <submittedName>
        <fullName evidence="8">RNA polymerase sigma factor</fullName>
    </submittedName>
</protein>
<dbReference type="Proteomes" id="UP000266441">
    <property type="component" value="Unassembled WGS sequence"/>
</dbReference>
<dbReference type="EMBL" id="QWET01000010">
    <property type="protein sequence ID" value="RIH64495.1"/>
    <property type="molecule type" value="Genomic_DNA"/>
</dbReference>
<dbReference type="RefSeq" id="WP_119350653.1">
    <property type="nucleotide sequence ID" value="NZ_QWET01000010.1"/>
</dbReference>